<reference evidence="1" key="1">
    <citation type="submission" date="2020-10" db="EMBL/GenBank/DDBJ databases">
        <authorList>
            <person name="Gilroy R."/>
        </authorList>
    </citation>
    <scope>NUCLEOTIDE SEQUENCE</scope>
    <source>
        <strain evidence="1">CHK154-7741</strain>
    </source>
</reference>
<evidence type="ECO:0000313" key="2">
    <source>
        <dbReference type="Proteomes" id="UP000886748"/>
    </source>
</evidence>
<dbReference type="AlphaFoldDB" id="A0A9D1SS90"/>
<dbReference type="Proteomes" id="UP000886748">
    <property type="component" value="Unassembled WGS sequence"/>
</dbReference>
<gene>
    <name evidence="1" type="ORF">IAD26_10155</name>
</gene>
<proteinExistence type="predicted"/>
<dbReference type="EMBL" id="DVOD01000072">
    <property type="protein sequence ID" value="HIU93475.1"/>
    <property type="molecule type" value="Genomic_DNA"/>
</dbReference>
<protein>
    <submittedName>
        <fullName evidence="1">Uncharacterized protein</fullName>
    </submittedName>
</protein>
<sequence length="328" mass="34439">MISRGWEISYNVTSAPAGIAKSDIKNAKLVDGKRLGALNVLGQHQQYDSDYNMLSSLTDYSNLFKTQFNSVARVYTEPKNCRDGNWMNQAKCKTYSLHYGSGGGGAGYWADKYSFTKREGIQGYAGFVYQPVFAGLGGEAGKMTQIPYAEMPQKSLLFPGKGGRGGKGSNIYYKNASYVPNGEWWIVTDSGYVSQTAGSAGEPSYIKNGTQIYGGKGASAIDPSDERTYSNKYNDDDYMPTGGNGALADVLTNQKTGTGGLGGLSGANTSFNGLTQSVFADGALISGFNKIYGAGAGGGGGAVTAETADSVNLGNGGDGTSGLVFIQW</sequence>
<accession>A0A9D1SS90</accession>
<reference evidence="1" key="2">
    <citation type="journal article" date="2021" name="PeerJ">
        <title>Extensive microbial diversity within the chicken gut microbiome revealed by metagenomics and culture.</title>
        <authorList>
            <person name="Gilroy R."/>
            <person name="Ravi A."/>
            <person name="Getino M."/>
            <person name="Pursley I."/>
            <person name="Horton D.L."/>
            <person name="Alikhan N.F."/>
            <person name="Baker D."/>
            <person name="Gharbi K."/>
            <person name="Hall N."/>
            <person name="Watson M."/>
            <person name="Adriaenssens E.M."/>
            <person name="Foster-Nyarko E."/>
            <person name="Jarju S."/>
            <person name="Secka A."/>
            <person name="Antonio M."/>
            <person name="Oren A."/>
            <person name="Chaudhuri R.R."/>
            <person name="La Ragione R."/>
            <person name="Hildebrand F."/>
            <person name="Pallen M.J."/>
        </authorList>
    </citation>
    <scope>NUCLEOTIDE SEQUENCE</scope>
    <source>
        <strain evidence="1">CHK154-7741</strain>
    </source>
</reference>
<name>A0A9D1SS90_9CLOT</name>
<evidence type="ECO:0000313" key="1">
    <source>
        <dbReference type="EMBL" id="HIU93475.1"/>
    </source>
</evidence>
<comment type="caution">
    <text evidence="1">The sequence shown here is derived from an EMBL/GenBank/DDBJ whole genome shotgun (WGS) entry which is preliminary data.</text>
</comment>
<organism evidence="1 2">
    <name type="scientific">Candidatus Limenecus avicola</name>
    <dbReference type="NCBI Taxonomy" id="2840847"/>
    <lineage>
        <taxon>Bacteria</taxon>
        <taxon>Bacillati</taxon>
        <taxon>Bacillota</taxon>
        <taxon>Clostridia</taxon>
        <taxon>Eubacteriales</taxon>
        <taxon>Clostridiaceae</taxon>
        <taxon>Clostridiaceae incertae sedis</taxon>
        <taxon>Candidatus Limenecus</taxon>
    </lineage>
</organism>